<evidence type="ECO:0000313" key="7">
    <source>
        <dbReference type="Proteomes" id="UP000299832"/>
    </source>
</evidence>
<proteinExistence type="predicted"/>
<dbReference type="EMBL" id="KX349288">
    <property type="protein sequence ID" value="AOO10918.1"/>
    <property type="molecule type" value="Genomic_DNA"/>
</dbReference>
<dbReference type="Proteomes" id="UP000223306">
    <property type="component" value="Segment"/>
</dbReference>
<dbReference type="EMBL" id="KX349289">
    <property type="protein sequence ID" value="AOO11141.1"/>
    <property type="molecule type" value="Genomic_DNA"/>
</dbReference>
<dbReference type="Proteomes" id="UP000226351">
    <property type="component" value="Segment"/>
</dbReference>
<evidence type="ECO:0000313" key="6">
    <source>
        <dbReference type="Proteomes" id="UP000226351"/>
    </source>
</evidence>
<dbReference type="Proteomes" id="UP000304735">
    <property type="component" value="Segment"/>
</dbReference>
<dbReference type="EMBL" id="MK493322">
    <property type="protein sequence ID" value="QBQ75216.1"/>
    <property type="molecule type" value="Genomic_DNA"/>
</dbReference>
<reference evidence="5 6" key="1">
    <citation type="journal article" date="2016" name="Environ. Microbiol.">
        <title>Genomic diversification of marine cyanophages into stable ecotypes.</title>
        <authorList>
            <person name="Marston M.F."/>
            <person name="Martiny J.B."/>
        </authorList>
    </citation>
    <scope>NUCLEOTIDE SEQUENCE [LARGE SCALE GENOMIC DNA]</scope>
    <source>
        <strain evidence="1">RW_08_0711</strain>
        <strain evidence="2">RW_22_0300</strain>
    </source>
</reference>
<dbReference type="Proteomes" id="UP000299832">
    <property type="component" value="Genome"/>
</dbReference>
<evidence type="ECO:0000313" key="3">
    <source>
        <dbReference type="EMBL" id="QBQ75216.1"/>
    </source>
</evidence>
<organism evidence="2 6">
    <name type="scientific">Synechococcus phage S-RIM8</name>
    <dbReference type="NCBI Taxonomy" id="756278"/>
    <lineage>
        <taxon>Viruses</taxon>
        <taxon>Duplodnaviria</taxon>
        <taxon>Heunggongvirae</taxon>
        <taxon>Uroviricota</taxon>
        <taxon>Caudoviricetes</taxon>
        <taxon>Pantevenvirales</taxon>
        <taxon>Kyanoviridae</taxon>
        <taxon>Neptunevirus</taxon>
        <taxon>Neptunevirus srim18</taxon>
    </lineage>
</organism>
<reference evidence="7 8" key="2">
    <citation type="submission" date="2019-02" db="EMBL/GenBank/DDBJ databases">
        <title>Diversity in Cyanophage Genomes from Southern New England Coastal Waters.</title>
        <authorList>
            <person name="Marston M.F."/>
        </authorList>
    </citation>
    <scope>NUCLEOTIDE SEQUENCE [LARGE SCALE GENOMIC DNA]</scope>
    <source>
        <strain evidence="3">RW_01_0115_WH8101</strain>
        <strain evidence="4">RW_22_0214</strain>
    </source>
</reference>
<evidence type="ECO:0000313" key="2">
    <source>
        <dbReference type="EMBL" id="AOO11141.1"/>
    </source>
</evidence>
<keyword evidence="6" id="KW-1185">Reference proteome</keyword>
<sequence>MYGVDKVTADMLDFCAGWAEQTMPAPLEGLNEVDVYFRRLWNLRSQFN</sequence>
<evidence type="ECO:0000313" key="1">
    <source>
        <dbReference type="EMBL" id="AOO10918.1"/>
    </source>
</evidence>
<protein>
    <submittedName>
        <fullName evidence="2">Uncharacterized protein</fullName>
    </submittedName>
</protein>
<dbReference type="EMBL" id="MK493324">
    <property type="protein sequence ID" value="QBQ75658.1"/>
    <property type="molecule type" value="Genomic_DNA"/>
</dbReference>
<evidence type="ECO:0000313" key="4">
    <source>
        <dbReference type="EMBL" id="QBQ75658.1"/>
    </source>
</evidence>
<accession>A0A1D7SBW4</accession>
<evidence type="ECO:0000313" key="8">
    <source>
        <dbReference type="Proteomes" id="UP000304735"/>
    </source>
</evidence>
<name>A0A1D7SBW4_9CAUD</name>
<gene>
    <name evidence="3" type="ORF">RW010115_109</name>
    <name evidence="1" type="ORF">RW080711_109</name>
    <name evidence="4" type="ORF">RW220214_108</name>
    <name evidence="2" type="ORF">RW220300_110</name>
</gene>
<evidence type="ECO:0000313" key="5">
    <source>
        <dbReference type="Proteomes" id="UP000223306"/>
    </source>
</evidence>